<dbReference type="EMBL" id="BQKI01000003">
    <property type="protein sequence ID" value="GJM91290.1"/>
    <property type="molecule type" value="Genomic_DNA"/>
</dbReference>
<gene>
    <name evidence="1" type="primary">ga07652</name>
    <name evidence="1" type="ORF">PR202_ga07652</name>
</gene>
<accession>A0AAV5BYB4</accession>
<dbReference type="Proteomes" id="UP001054889">
    <property type="component" value="Unassembled WGS sequence"/>
</dbReference>
<sequence>MDGQKTCQRMDNCRREVLFSGNAFRLRKNRKLGVSRRSPARPHFSLTRTTSFLSLLRRLPPSPAAAPPAAIARHRTGCPIGAHLPRHLPPRRLLHSQL</sequence>
<reference evidence="1" key="2">
    <citation type="submission" date="2021-12" db="EMBL/GenBank/DDBJ databases">
        <title>Resequencing data analysis of finger millet.</title>
        <authorList>
            <person name="Hatakeyama M."/>
            <person name="Aluri S."/>
            <person name="Balachadran M.T."/>
            <person name="Sivarajan S.R."/>
            <person name="Poveda L."/>
            <person name="Shimizu-Inatsugi R."/>
            <person name="Schlapbach R."/>
            <person name="Sreeman S.M."/>
            <person name="Shimizu K.K."/>
        </authorList>
    </citation>
    <scope>NUCLEOTIDE SEQUENCE</scope>
</reference>
<evidence type="ECO:0000313" key="1">
    <source>
        <dbReference type="EMBL" id="GJM91290.1"/>
    </source>
</evidence>
<protein>
    <submittedName>
        <fullName evidence="1">Uncharacterized protein</fullName>
    </submittedName>
</protein>
<dbReference type="AlphaFoldDB" id="A0AAV5BYB4"/>
<keyword evidence="2" id="KW-1185">Reference proteome</keyword>
<comment type="caution">
    <text evidence="1">The sequence shown here is derived from an EMBL/GenBank/DDBJ whole genome shotgun (WGS) entry which is preliminary data.</text>
</comment>
<proteinExistence type="predicted"/>
<evidence type="ECO:0000313" key="2">
    <source>
        <dbReference type="Proteomes" id="UP001054889"/>
    </source>
</evidence>
<organism evidence="1 2">
    <name type="scientific">Eleusine coracana subsp. coracana</name>
    <dbReference type="NCBI Taxonomy" id="191504"/>
    <lineage>
        <taxon>Eukaryota</taxon>
        <taxon>Viridiplantae</taxon>
        <taxon>Streptophyta</taxon>
        <taxon>Embryophyta</taxon>
        <taxon>Tracheophyta</taxon>
        <taxon>Spermatophyta</taxon>
        <taxon>Magnoliopsida</taxon>
        <taxon>Liliopsida</taxon>
        <taxon>Poales</taxon>
        <taxon>Poaceae</taxon>
        <taxon>PACMAD clade</taxon>
        <taxon>Chloridoideae</taxon>
        <taxon>Cynodonteae</taxon>
        <taxon>Eleusininae</taxon>
        <taxon>Eleusine</taxon>
    </lineage>
</organism>
<name>A0AAV5BYB4_ELECO</name>
<reference evidence="1" key="1">
    <citation type="journal article" date="2018" name="DNA Res.">
        <title>Multiple hybrid de novo genome assembly of finger millet, an orphan allotetraploid crop.</title>
        <authorList>
            <person name="Hatakeyama M."/>
            <person name="Aluri S."/>
            <person name="Balachadran M.T."/>
            <person name="Sivarajan S.R."/>
            <person name="Patrignani A."/>
            <person name="Gruter S."/>
            <person name="Poveda L."/>
            <person name="Shimizu-Inatsugi R."/>
            <person name="Baeten J."/>
            <person name="Francoijs K.J."/>
            <person name="Nataraja K.N."/>
            <person name="Reddy Y.A.N."/>
            <person name="Phadnis S."/>
            <person name="Ravikumar R.L."/>
            <person name="Schlapbach R."/>
            <person name="Sreeman S.M."/>
            <person name="Shimizu K.K."/>
        </authorList>
    </citation>
    <scope>NUCLEOTIDE SEQUENCE</scope>
</reference>